<organism evidence="1">
    <name type="scientific">Mycobacterium kansasii</name>
    <dbReference type="NCBI Taxonomy" id="1768"/>
    <lineage>
        <taxon>Bacteria</taxon>
        <taxon>Bacillati</taxon>
        <taxon>Actinomycetota</taxon>
        <taxon>Actinomycetes</taxon>
        <taxon>Mycobacteriales</taxon>
        <taxon>Mycobacteriaceae</taxon>
        <taxon>Mycobacterium</taxon>
    </lineage>
</organism>
<name>A0A653F7H6_MYCKA</name>
<protein>
    <submittedName>
        <fullName evidence="1">Uncharacterized protein</fullName>
    </submittedName>
</protein>
<sequence length="74" mass="8221">MLITMYAYSAADAEESDPDELFVVTTDDPAAVLHDRFPGATYEFLFSDGHTHEWVFAVRDGNDTIASLYTSEAL</sequence>
<reference evidence="1" key="1">
    <citation type="submission" date="2019-05" db="EMBL/GenBank/DDBJ databases">
        <authorList>
            <person name="Naeem R."/>
            <person name="Antony C."/>
            <person name="Guan Q."/>
        </authorList>
    </citation>
    <scope>NUCLEOTIDE SEQUENCE</scope>
    <source>
        <strain evidence="1">3</strain>
    </source>
</reference>
<proteinExistence type="predicted"/>
<dbReference type="EMBL" id="LR589383">
    <property type="protein sequence ID" value="VTP05091.1"/>
    <property type="molecule type" value="Genomic_DNA"/>
</dbReference>
<accession>A0A653F7H6</accession>
<dbReference type="AlphaFoldDB" id="A0A653F7H6"/>
<dbReference type="RefSeq" id="WP_063477086.1">
    <property type="nucleotide sequence ID" value="NZ_CP019886.1"/>
</dbReference>
<evidence type="ECO:0000313" key="1">
    <source>
        <dbReference type="EMBL" id="VTP05091.1"/>
    </source>
</evidence>
<gene>
    <name evidence="1" type="ORF">BIN_B_04933</name>
</gene>